<feature type="region of interest" description="Disordered" evidence="1">
    <location>
        <begin position="1"/>
        <end position="23"/>
    </location>
</feature>
<evidence type="ECO:0000313" key="2">
    <source>
        <dbReference type="EMBL" id="KAL1129722.1"/>
    </source>
</evidence>
<sequence length="163" mass="18938">MRRGWGRTKKCRQRTGLRSHQGGRLNNWNRTLLNDKRLQVVLETEIEQEVTVRHDRYAQTQTWTVTIGRTASDDDVLAQLKTFMLDDATYYVYAARPQDRDRLDRLYATGSLRGTRWKGVFIRVRTVTNVTEQEQIVREYHVGKSNHRGGETSEEATLLVGDA</sequence>
<accession>A0ABD0YEM8</accession>
<dbReference type="EMBL" id="JBFDAA010000008">
    <property type="protein sequence ID" value="KAL1129722.1"/>
    <property type="molecule type" value="Genomic_DNA"/>
</dbReference>
<reference evidence="2 3" key="1">
    <citation type="submission" date="2024-07" db="EMBL/GenBank/DDBJ databases">
        <title>Chromosome-level genome assembly of the water stick insect Ranatra chinensis (Heteroptera: Nepidae).</title>
        <authorList>
            <person name="Liu X."/>
        </authorList>
    </citation>
    <scope>NUCLEOTIDE SEQUENCE [LARGE SCALE GENOMIC DNA]</scope>
    <source>
        <strain evidence="2">Cailab_2021Rc</strain>
        <tissue evidence="2">Muscle</tissue>
    </source>
</reference>
<dbReference type="Proteomes" id="UP001558652">
    <property type="component" value="Unassembled WGS sequence"/>
</dbReference>
<feature type="region of interest" description="Disordered" evidence="1">
    <location>
        <begin position="144"/>
        <end position="163"/>
    </location>
</feature>
<organism evidence="2 3">
    <name type="scientific">Ranatra chinensis</name>
    <dbReference type="NCBI Taxonomy" id="642074"/>
    <lineage>
        <taxon>Eukaryota</taxon>
        <taxon>Metazoa</taxon>
        <taxon>Ecdysozoa</taxon>
        <taxon>Arthropoda</taxon>
        <taxon>Hexapoda</taxon>
        <taxon>Insecta</taxon>
        <taxon>Pterygota</taxon>
        <taxon>Neoptera</taxon>
        <taxon>Paraneoptera</taxon>
        <taxon>Hemiptera</taxon>
        <taxon>Heteroptera</taxon>
        <taxon>Panheteroptera</taxon>
        <taxon>Nepomorpha</taxon>
        <taxon>Nepidae</taxon>
        <taxon>Ranatrinae</taxon>
        <taxon>Ranatra</taxon>
    </lineage>
</organism>
<feature type="compositionally biased region" description="Basic residues" evidence="1">
    <location>
        <begin position="1"/>
        <end position="17"/>
    </location>
</feature>
<comment type="caution">
    <text evidence="2">The sequence shown here is derived from an EMBL/GenBank/DDBJ whole genome shotgun (WGS) entry which is preliminary data.</text>
</comment>
<keyword evidence="3" id="KW-1185">Reference proteome</keyword>
<name>A0ABD0YEM8_9HEMI</name>
<evidence type="ECO:0000313" key="3">
    <source>
        <dbReference type="Proteomes" id="UP001558652"/>
    </source>
</evidence>
<protein>
    <submittedName>
        <fullName evidence="2">Uncharacterized protein</fullName>
    </submittedName>
</protein>
<dbReference type="AlphaFoldDB" id="A0ABD0YEM8"/>
<evidence type="ECO:0000256" key="1">
    <source>
        <dbReference type="SAM" id="MobiDB-lite"/>
    </source>
</evidence>
<gene>
    <name evidence="2" type="ORF">AAG570_012666</name>
</gene>
<proteinExistence type="predicted"/>